<evidence type="ECO:0000313" key="1">
    <source>
        <dbReference type="EMBL" id="SDF04060.1"/>
    </source>
</evidence>
<accession>A0A5C5Q243</accession>
<evidence type="ECO:0008006" key="5">
    <source>
        <dbReference type="Google" id="ProtNLM"/>
    </source>
</evidence>
<evidence type="ECO:0000313" key="4">
    <source>
        <dbReference type="Proteomes" id="UP000317951"/>
    </source>
</evidence>
<reference evidence="2 4" key="2">
    <citation type="submission" date="2019-06" db="EMBL/GenBank/DDBJ databases">
        <title>Pseudomonas bimorpha sp. nov. isolated from bovine raw milk and skim milk concentrate.</title>
        <authorList>
            <person name="Hofmann K."/>
            <person name="Huptas C."/>
            <person name="Doll E."/>
            <person name="Scherer S."/>
            <person name="Wenning M."/>
        </authorList>
    </citation>
    <scope>NUCLEOTIDE SEQUENCE [LARGE SCALE GENOMIC DNA]</scope>
    <source>
        <strain evidence="2 4">DSM 17835</strain>
    </source>
</reference>
<protein>
    <recommendedName>
        <fullName evidence="5">CdiI immunity protein domain-containing protein</fullName>
    </recommendedName>
</protein>
<name>A0A5C5Q243_9PSED</name>
<dbReference type="EMBL" id="LT629689">
    <property type="protein sequence ID" value="SDF04060.1"/>
    <property type="molecule type" value="Genomic_DNA"/>
</dbReference>
<gene>
    <name evidence="2" type="ORF">FIV36_30530</name>
    <name evidence="1" type="ORF">SAMN05216591_1779</name>
</gene>
<dbReference type="RefSeq" id="WP_042947946.1">
    <property type="nucleotide sequence ID" value="NZ_JARIXU010000017.1"/>
</dbReference>
<dbReference type="GeneID" id="78553265"/>
<dbReference type="Proteomes" id="UP000182858">
    <property type="component" value="Chromosome I"/>
</dbReference>
<dbReference type="OrthoDB" id="6895414at2"/>
<evidence type="ECO:0000313" key="3">
    <source>
        <dbReference type="Proteomes" id="UP000182858"/>
    </source>
</evidence>
<evidence type="ECO:0000313" key="2">
    <source>
        <dbReference type="EMBL" id="TWR96738.1"/>
    </source>
</evidence>
<keyword evidence="3" id="KW-1185">Reference proteome</keyword>
<proteinExistence type="predicted"/>
<dbReference type="EMBL" id="VFET01000054">
    <property type="protein sequence ID" value="TWR96738.1"/>
    <property type="molecule type" value="Genomic_DNA"/>
</dbReference>
<dbReference type="AlphaFoldDB" id="A0A5C5Q243"/>
<organism evidence="2 4">
    <name type="scientific">Pseudomonas extremaustralis</name>
    <dbReference type="NCBI Taxonomy" id="359110"/>
    <lineage>
        <taxon>Bacteria</taxon>
        <taxon>Pseudomonadati</taxon>
        <taxon>Pseudomonadota</taxon>
        <taxon>Gammaproteobacteria</taxon>
        <taxon>Pseudomonadales</taxon>
        <taxon>Pseudomonadaceae</taxon>
        <taxon>Pseudomonas</taxon>
    </lineage>
</organism>
<dbReference type="Proteomes" id="UP000317951">
    <property type="component" value="Unassembled WGS sequence"/>
</dbReference>
<sequence>MKRTPSMSAIRGLLFTYDIENTDDLERESLISSKNINIEEELIELFDELTKPEFLSYTKPEQERFIESIEHYLATNDNFDAAFKTMATYFSEPVTDQRAFMRTLLDRLKQYSSTH</sequence>
<reference evidence="1 3" key="1">
    <citation type="submission" date="2016-10" db="EMBL/GenBank/DDBJ databases">
        <authorList>
            <person name="Varghese N."/>
            <person name="Submissions S."/>
        </authorList>
    </citation>
    <scope>NUCLEOTIDE SEQUENCE [LARGE SCALE GENOMIC DNA]</scope>
    <source>
        <strain evidence="1 3">DSM 17835</strain>
    </source>
</reference>